<evidence type="ECO:0000256" key="1">
    <source>
        <dbReference type="SAM" id="Phobius"/>
    </source>
</evidence>
<keyword evidence="3" id="KW-1185">Reference proteome</keyword>
<dbReference type="Proteomes" id="UP000014210">
    <property type="component" value="Unassembled WGS sequence"/>
</dbReference>
<sequence>MIGNFFGSVFRVDADLVHFALTAMFIFMFVMQMKNALLILTGVLSGVLGVIFMVLFQNTFGLIAATIIASLAGFGLEKAFKKEKAKKLKRLKNRGKHVNEPLFNFPDQEVNHRD</sequence>
<feature type="transmembrane region" description="Helical" evidence="1">
    <location>
        <begin position="62"/>
        <end position="80"/>
    </location>
</feature>
<protein>
    <submittedName>
        <fullName evidence="2">Uncharacterized protein</fullName>
    </submittedName>
</protein>
<keyword evidence="1" id="KW-0472">Membrane</keyword>
<feature type="transmembrane region" description="Helical" evidence="1">
    <location>
        <begin position="37"/>
        <end position="56"/>
    </location>
</feature>
<comment type="caution">
    <text evidence="2">The sequence shown here is derived from an EMBL/GenBank/DDBJ whole genome shotgun (WGS) entry which is preliminary data.</text>
</comment>
<gene>
    <name evidence="2" type="ORF">OMS_00462</name>
</gene>
<proteinExistence type="predicted"/>
<reference evidence="2 3" key="1">
    <citation type="submission" date="2013-03" db="EMBL/GenBank/DDBJ databases">
        <title>The Genome Sequence of Enterococcus durans ATCC_6056 (Illumina only assembly).</title>
        <authorList>
            <consortium name="The Broad Institute Genomics Platform"/>
            <consortium name="The Broad Institute Genome Sequencing Center for Infectious Disease"/>
            <person name="Earl A."/>
            <person name="Russ C."/>
            <person name="Gilmore M."/>
            <person name="Surin D."/>
            <person name="Walker B."/>
            <person name="Young S."/>
            <person name="Zeng Q."/>
            <person name="Gargeya S."/>
            <person name="Fitzgerald M."/>
            <person name="Haas B."/>
            <person name="Abouelleil A."/>
            <person name="Allen A.W."/>
            <person name="Alvarado L."/>
            <person name="Arachchi H.M."/>
            <person name="Berlin A.M."/>
            <person name="Chapman S.B."/>
            <person name="Gainer-Dewar J."/>
            <person name="Goldberg J."/>
            <person name="Griggs A."/>
            <person name="Gujja S."/>
            <person name="Hansen M."/>
            <person name="Howarth C."/>
            <person name="Imamovic A."/>
            <person name="Ireland A."/>
            <person name="Larimer J."/>
            <person name="McCowan C."/>
            <person name="Murphy C."/>
            <person name="Pearson M."/>
            <person name="Poon T.W."/>
            <person name="Priest M."/>
            <person name="Roberts A."/>
            <person name="Saif S."/>
            <person name="Shea T."/>
            <person name="Sisk P."/>
            <person name="Sykes S."/>
            <person name="Wortman J."/>
            <person name="Nusbaum C."/>
            <person name="Birren B."/>
        </authorList>
    </citation>
    <scope>NUCLEOTIDE SEQUENCE [LARGE SCALE GENOMIC DNA]</scope>
    <source>
        <strain evidence="2 3">ATCC 6056</strain>
    </source>
</reference>
<organism evidence="2 3">
    <name type="scientific">Enterococcus durans ATCC 6056</name>
    <dbReference type="NCBI Taxonomy" id="1140001"/>
    <lineage>
        <taxon>Bacteria</taxon>
        <taxon>Bacillati</taxon>
        <taxon>Bacillota</taxon>
        <taxon>Bacilli</taxon>
        <taxon>Lactobacillales</taxon>
        <taxon>Enterococcaceae</taxon>
        <taxon>Enterococcus</taxon>
    </lineage>
</organism>
<name>A0ABP2V3J5_9ENTE</name>
<dbReference type="EMBL" id="AHYU01000010">
    <property type="protein sequence ID" value="EOT35503.1"/>
    <property type="molecule type" value="Genomic_DNA"/>
</dbReference>
<accession>A0ABP2V3J5</accession>
<evidence type="ECO:0000313" key="2">
    <source>
        <dbReference type="EMBL" id="EOT35503.1"/>
    </source>
</evidence>
<feature type="transmembrane region" description="Helical" evidence="1">
    <location>
        <begin position="12"/>
        <end position="30"/>
    </location>
</feature>
<evidence type="ECO:0000313" key="3">
    <source>
        <dbReference type="Proteomes" id="UP000014210"/>
    </source>
</evidence>
<keyword evidence="1" id="KW-1133">Transmembrane helix</keyword>
<keyword evidence="1" id="KW-0812">Transmembrane</keyword>